<accession>A0ABY6B725</accession>
<dbReference type="RefSeq" id="WP_261692898.1">
    <property type="nucleotide sequence ID" value="NZ_CP104694.1"/>
</dbReference>
<keyword evidence="1" id="KW-0812">Transmembrane</keyword>
<feature type="transmembrane region" description="Helical" evidence="1">
    <location>
        <begin position="63"/>
        <end position="84"/>
    </location>
</feature>
<feature type="transmembrane region" description="Helical" evidence="1">
    <location>
        <begin position="38"/>
        <end position="56"/>
    </location>
</feature>
<proteinExistence type="predicted"/>
<dbReference type="Proteomes" id="UP001064632">
    <property type="component" value="Chromosome"/>
</dbReference>
<dbReference type="EMBL" id="CP104694">
    <property type="protein sequence ID" value="UXI65903.1"/>
    <property type="molecule type" value="Genomic_DNA"/>
</dbReference>
<feature type="transmembrane region" description="Helical" evidence="1">
    <location>
        <begin position="96"/>
        <end position="120"/>
    </location>
</feature>
<name>A0ABY6B725_9GAMM</name>
<organism evidence="2 3">
    <name type="scientific">Tahibacter amnicola</name>
    <dbReference type="NCBI Taxonomy" id="2976241"/>
    <lineage>
        <taxon>Bacteria</taxon>
        <taxon>Pseudomonadati</taxon>
        <taxon>Pseudomonadota</taxon>
        <taxon>Gammaproteobacteria</taxon>
        <taxon>Lysobacterales</taxon>
        <taxon>Rhodanobacteraceae</taxon>
        <taxon>Tahibacter</taxon>
    </lineage>
</organism>
<gene>
    <name evidence="2" type="ORF">N4264_14165</name>
</gene>
<keyword evidence="3" id="KW-1185">Reference proteome</keyword>
<keyword evidence="1" id="KW-0472">Membrane</keyword>
<evidence type="ECO:0000313" key="2">
    <source>
        <dbReference type="EMBL" id="UXI65903.1"/>
    </source>
</evidence>
<protein>
    <submittedName>
        <fullName evidence="2">Uncharacterized protein</fullName>
    </submittedName>
</protein>
<sequence>MKSDHLLSICSAIAVVLMSLHLTDDILRGFEPGGLGNLRGMLILAVWLYAALVLVGTRLGYTLLLLGSLFAAVVPALHLSGAGVGGKIAQSDGGYFFIWILYGLGVTGGISLILTLHGLWRSWRNPAQAA</sequence>
<evidence type="ECO:0000313" key="3">
    <source>
        <dbReference type="Proteomes" id="UP001064632"/>
    </source>
</evidence>
<keyword evidence="1" id="KW-1133">Transmembrane helix</keyword>
<reference evidence="2" key="1">
    <citation type="submission" date="2022-09" db="EMBL/GenBank/DDBJ databases">
        <title>Tahibacter sp. nov., isolated from a fresh water.</title>
        <authorList>
            <person name="Baek J.H."/>
            <person name="Lee J.K."/>
            <person name="Kim J.M."/>
            <person name="Jeon C.O."/>
        </authorList>
    </citation>
    <scope>NUCLEOTIDE SEQUENCE</scope>
    <source>
        <strain evidence="2">W38</strain>
    </source>
</reference>
<evidence type="ECO:0000256" key="1">
    <source>
        <dbReference type="SAM" id="Phobius"/>
    </source>
</evidence>